<evidence type="ECO:0000313" key="1">
    <source>
        <dbReference type="EMBL" id="KAF2601418.1"/>
    </source>
</evidence>
<dbReference type="AlphaFoldDB" id="A0A8S9L7T3"/>
<comment type="caution">
    <text evidence="1">The sequence shown here is derived from an EMBL/GenBank/DDBJ whole genome shotgun (WGS) entry which is preliminary data.</text>
</comment>
<name>A0A8S9L7T3_BRACR</name>
<sequence>MDGKEILVEREAIEGDWSEQGVSRESEMVSVIGRPEFRRHFSFFDSGSGGVSKEDTCCIRGTHVHHVYL</sequence>
<accession>A0A8S9L7T3</accession>
<gene>
    <name evidence="1" type="ORF">F2Q70_00027948</name>
</gene>
<dbReference type="EMBL" id="QGKY02000094">
    <property type="protein sequence ID" value="KAF2601418.1"/>
    <property type="molecule type" value="Genomic_DNA"/>
</dbReference>
<reference evidence="1" key="1">
    <citation type="submission" date="2019-12" db="EMBL/GenBank/DDBJ databases">
        <title>Genome sequencing and annotation of Brassica cretica.</title>
        <authorList>
            <person name="Studholme D.J."/>
            <person name="Sarris P.F."/>
        </authorList>
    </citation>
    <scope>NUCLEOTIDE SEQUENCE</scope>
    <source>
        <strain evidence="1">PFS-102/07</strain>
        <tissue evidence="1">Leaf</tissue>
    </source>
</reference>
<proteinExistence type="predicted"/>
<protein>
    <submittedName>
        <fullName evidence="1">Uncharacterized protein</fullName>
    </submittedName>
</protein>
<organism evidence="1">
    <name type="scientific">Brassica cretica</name>
    <name type="common">Mustard</name>
    <dbReference type="NCBI Taxonomy" id="69181"/>
    <lineage>
        <taxon>Eukaryota</taxon>
        <taxon>Viridiplantae</taxon>
        <taxon>Streptophyta</taxon>
        <taxon>Embryophyta</taxon>
        <taxon>Tracheophyta</taxon>
        <taxon>Spermatophyta</taxon>
        <taxon>Magnoliopsida</taxon>
        <taxon>eudicotyledons</taxon>
        <taxon>Gunneridae</taxon>
        <taxon>Pentapetalae</taxon>
        <taxon>rosids</taxon>
        <taxon>malvids</taxon>
        <taxon>Brassicales</taxon>
        <taxon>Brassicaceae</taxon>
        <taxon>Brassiceae</taxon>
        <taxon>Brassica</taxon>
    </lineage>
</organism>